<dbReference type="EMBL" id="JABSTV010001250">
    <property type="protein sequence ID" value="KAH7956502.1"/>
    <property type="molecule type" value="Genomic_DNA"/>
</dbReference>
<accession>A0A9D4PVH8</accession>
<feature type="region of interest" description="Disordered" evidence="1">
    <location>
        <begin position="157"/>
        <end position="206"/>
    </location>
</feature>
<evidence type="ECO:0000313" key="3">
    <source>
        <dbReference type="Proteomes" id="UP000821837"/>
    </source>
</evidence>
<proteinExistence type="predicted"/>
<sequence length="206" mass="22767">MAAHPDSVIQELSRLHISHMTPQQYSPLRGKKIAPVVPPKPKKVTPAQGLHGNSHATAKGEPVPKHRYNLPPHVCKALLPIYERLSDERLLERCQRGKTQNSNESLHSIVWAHSAKERHASLLSVQAAVAEAVVKFNAGNEAASAAILKELKLNPGPSAKKRMAEKDRRRSTASARKRASAENMQRALKKRHLGDSKQKDYLPGAY</sequence>
<evidence type="ECO:0000313" key="2">
    <source>
        <dbReference type="EMBL" id="KAH7956502.1"/>
    </source>
</evidence>
<dbReference type="AlphaFoldDB" id="A0A9D4PVH8"/>
<comment type="caution">
    <text evidence="2">The sequence shown here is derived from an EMBL/GenBank/DDBJ whole genome shotgun (WGS) entry which is preliminary data.</text>
</comment>
<feature type="region of interest" description="Disordered" evidence="1">
    <location>
        <begin position="41"/>
        <end position="65"/>
    </location>
</feature>
<reference evidence="2" key="1">
    <citation type="journal article" date="2020" name="Cell">
        <title>Large-Scale Comparative Analyses of Tick Genomes Elucidate Their Genetic Diversity and Vector Capacities.</title>
        <authorList>
            <consortium name="Tick Genome and Microbiome Consortium (TIGMIC)"/>
            <person name="Jia N."/>
            <person name="Wang J."/>
            <person name="Shi W."/>
            <person name="Du L."/>
            <person name="Sun Y."/>
            <person name="Zhan W."/>
            <person name="Jiang J.F."/>
            <person name="Wang Q."/>
            <person name="Zhang B."/>
            <person name="Ji P."/>
            <person name="Bell-Sakyi L."/>
            <person name="Cui X.M."/>
            <person name="Yuan T.T."/>
            <person name="Jiang B.G."/>
            <person name="Yang W.F."/>
            <person name="Lam T.T."/>
            <person name="Chang Q.C."/>
            <person name="Ding S.J."/>
            <person name="Wang X.J."/>
            <person name="Zhu J.G."/>
            <person name="Ruan X.D."/>
            <person name="Zhao L."/>
            <person name="Wei J.T."/>
            <person name="Ye R.Z."/>
            <person name="Que T.C."/>
            <person name="Du C.H."/>
            <person name="Zhou Y.H."/>
            <person name="Cheng J.X."/>
            <person name="Dai P.F."/>
            <person name="Guo W.B."/>
            <person name="Han X.H."/>
            <person name="Huang E.J."/>
            <person name="Li L.F."/>
            <person name="Wei W."/>
            <person name="Gao Y.C."/>
            <person name="Liu J.Z."/>
            <person name="Shao H.Z."/>
            <person name="Wang X."/>
            <person name="Wang C.C."/>
            <person name="Yang T.C."/>
            <person name="Huo Q.B."/>
            <person name="Li W."/>
            <person name="Chen H.Y."/>
            <person name="Chen S.E."/>
            <person name="Zhou L.G."/>
            <person name="Ni X.B."/>
            <person name="Tian J.H."/>
            <person name="Sheng Y."/>
            <person name="Liu T."/>
            <person name="Pan Y.S."/>
            <person name="Xia L.Y."/>
            <person name="Li J."/>
            <person name="Zhao F."/>
            <person name="Cao W.C."/>
        </authorList>
    </citation>
    <scope>NUCLEOTIDE SEQUENCE</scope>
    <source>
        <strain evidence="2">Rsan-2018</strain>
    </source>
</reference>
<dbReference type="Proteomes" id="UP000821837">
    <property type="component" value="Unassembled WGS sequence"/>
</dbReference>
<evidence type="ECO:0000256" key="1">
    <source>
        <dbReference type="SAM" id="MobiDB-lite"/>
    </source>
</evidence>
<protein>
    <submittedName>
        <fullName evidence="2">Uncharacterized protein</fullName>
    </submittedName>
</protein>
<gene>
    <name evidence="2" type="ORF">HPB52_010143</name>
</gene>
<organism evidence="2 3">
    <name type="scientific">Rhipicephalus sanguineus</name>
    <name type="common">Brown dog tick</name>
    <name type="synonym">Ixodes sanguineus</name>
    <dbReference type="NCBI Taxonomy" id="34632"/>
    <lineage>
        <taxon>Eukaryota</taxon>
        <taxon>Metazoa</taxon>
        <taxon>Ecdysozoa</taxon>
        <taxon>Arthropoda</taxon>
        <taxon>Chelicerata</taxon>
        <taxon>Arachnida</taxon>
        <taxon>Acari</taxon>
        <taxon>Parasitiformes</taxon>
        <taxon>Ixodida</taxon>
        <taxon>Ixodoidea</taxon>
        <taxon>Ixodidae</taxon>
        <taxon>Rhipicephalinae</taxon>
        <taxon>Rhipicephalus</taxon>
        <taxon>Rhipicephalus</taxon>
    </lineage>
</organism>
<keyword evidence="3" id="KW-1185">Reference proteome</keyword>
<reference evidence="2" key="2">
    <citation type="submission" date="2021-09" db="EMBL/GenBank/DDBJ databases">
        <authorList>
            <person name="Jia N."/>
            <person name="Wang J."/>
            <person name="Shi W."/>
            <person name="Du L."/>
            <person name="Sun Y."/>
            <person name="Zhan W."/>
            <person name="Jiang J."/>
            <person name="Wang Q."/>
            <person name="Zhang B."/>
            <person name="Ji P."/>
            <person name="Sakyi L.B."/>
            <person name="Cui X."/>
            <person name="Yuan T."/>
            <person name="Jiang B."/>
            <person name="Yang W."/>
            <person name="Lam T.T.-Y."/>
            <person name="Chang Q."/>
            <person name="Ding S."/>
            <person name="Wang X."/>
            <person name="Zhu J."/>
            <person name="Ruan X."/>
            <person name="Zhao L."/>
            <person name="Wei J."/>
            <person name="Que T."/>
            <person name="Du C."/>
            <person name="Cheng J."/>
            <person name="Dai P."/>
            <person name="Han X."/>
            <person name="Huang E."/>
            <person name="Gao Y."/>
            <person name="Liu J."/>
            <person name="Shao H."/>
            <person name="Ye R."/>
            <person name="Li L."/>
            <person name="Wei W."/>
            <person name="Wang X."/>
            <person name="Wang C."/>
            <person name="Huo Q."/>
            <person name="Li W."/>
            <person name="Guo W."/>
            <person name="Chen H."/>
            <person name="Chen S."/>
            <person name="Zhou L."/>
            <person name="Zhou L."/>
            <person name="Ni X."/>
            <person name="Tian J."/>
            <person name="Zhou Y."/>
            <person name="Sheng Y."/>
            <person name="Liu T."/>
            <person name="Pan Y."/>
            <person name="Xia L."/>
            <person name="Li J."/>
            <person name="Zhao F."/>
            <person name="Cao W."/>
        </authorList>
    </citation>
    <scope>NUCLEOTIDE SEQUENCE</scope>
    <source>
        <strain evidence="2">Rsan-2018</strain>
        <tissue evidence="2">Larvae</tissue>
    </source>
</reference>
<name>A0A9D4PVH8_RHISA</name>